<dbReference type="EMBL" id="JAWRVI010000026">
    <property type="protein sequence ID" value="KAK4088285.1"/>
    <property type="molecule type" value="Genomic_DNA"/>
</dbReference>
<evidence type="ECO:0000256" key="1">
    <source>
        <dbReference type="SAM" id="MobiDB-lite"/>
    </source>
</evidence>
<evidence type="ECO:0000259" key="2">
    <source>
        <dbReference type="Pfam" id="PF22943"/>
    </source>
</evidence>
<reference evidence="3 4" key="1">
    <citation type="journal article" date="2024" name="Microbiol. Resour. Announc.">
        <title>Genome annotations for the ascomycete fungi Trichoderma harzianum, Trichoderma aggressivum, and Purpureocillium lilacinum.</title>
        <authorList>
            <person name="Beijen E.P.W."/>
            <person name="Ohm R.A."/>
        </authorList>
    </citation>
    <scope>NUCLEOTIDE SEQUENCE [LARGE SCALE GENOMIC DNA]</scope>
    <source>
        <strain evidence="3 4">CBS 150709</strain>
    </source>
</reference>
<accession>A0ABR0BWC5</accession>
<feature type="region of interest" description="Disordered" evidence="1">
    <location>
        <begin position="1"/>
        <end position="66"/>
    </location>
</feature>
<feature type="region of interest" description="Disordered" evidence="1">
    <location>
        <begin position="77"/>
        <end position="96"/>
    </location>
</feature>
<feature type="domain" description="Helix-turn-helix" evidence="2">
    <location>
        <begin position="139"/>
        <end position="180"/>
    </location>
</feature>
<proteinExistence type="predicted"/>
<protein>
    <recommendedName>
        <fullName evidence="2">Helix-turn-helix domain-containing protein</fullName>
    </recommendedName>
</protein>
<name>A0ABR0BWC5_PURLI</name>
<dbReference type="InterPro" id="IPR054448">
    <property type="entry name" value="HTH_put_ascomycetes"/>
</dbReference>
<evidence type="ECO:0000313" key="3">
    <source>
        <dbReference type="EMBL" id="KAK4088285.1"/>
    </source>
</evidence>
<keyword evidence="4" id="KW-1185">Reference proteome</keyword>
<feature type="compositionally biased region" description="Low complexity" evidence="1">
    <location>
        <begin position="1"/>
        <end position="15"/>
    </location>
</feature>
<dbReference type="Proteomes" id="UP001287286">
    <property type="component" value="Unassembled WGS sequence"/>
</dbReference>
<comment type="caution">
    <text evidence="3">The sequence shown here is derived from an EMBL/GenBank/DDBJ whole genome shotgun (WGS) entry which is preliminary data.</text>
</comment>
<evidence type="ECO:0000313" key="4">
    <source>
        <dbReference type="Proteomes" id="UP001287286"/>
    </source>
</evidence>
<sequence length="200" mass="21697">MGSSSSKSSMAAGAARKFPHRAAGMTPPPRAPSRVVGQPDKAGRVKNKRVEADGMDPDFTPGSGFSQRLHQMGVVQPNPTFSPSSTATGPERGGSAPLFPTSRAVNSTLSVLDARQALQLQADQDLENMGRSGYRGRRLLDMRTVLDVIHMRERAVPPRAIESRLGLEPGMADKLGRHGTKNPGLHPPLQEYMLRRRVRQ</sequence>
<feature type="compositionally biased region" description="Polar residues" evidence="1">
    <location>
        <begin position="77"/>
        <end position="88"/>
    </location>
</feature>
<gene>
    <name evidence="3" type="ORF">Purlil1_7478</name>
</gene>
<organism evidence="3 4">
    <name type="scientific">Purpureocillium lilacinum</name>
    <name type="common">Paecilomyces lilacinus</name>
    <dbReference type="NCBI Taxonomy" id="33203"/>
    <lineage>
        <taxon>Eukaryota</taxon>
        <taxon>Fungi</taxon>
        <taxon>Dikarya</taxon>
        <taxon>Ascomycota</taxon>
        <taxon>Pezizomycotina</taxon>
        <taxon>Sordariomycetes</taxon>
        <taxon>Hypocreomycetidae</taxon>
        <taxon>Hypocreales</taxon>
        <taxon>Ophiocordycipitaceae</taxon>
        <taxon>Purpureocillium</taxon>
    </lineage>
</organism>
<dbReference type="Pfam" id="PF22943">
    <property type="entry name" value="HTH_68"/>
    <property type="match status" value="1"/>
</dbReference>